<dbReference type="Proteomes" id="UP000008070">
    <property type="component" value="Chromosome"/>
</dbReference>
<dbReference type="PANTHER" id="PTHR30349:SF88">
    <property type="entry name" value="BLL1584 PROTEIN"/>
    <property type="match status" value="1"/>
</dbReference>
<feature type="domain" description="Tyr recombinase" evidence="4">
    <location>
        <begin position="214"/>
        <end position="398"/>
    </location>
</feature>
<dbReference type="PANTHER" id="PTHR30349">
    <property type="entry name" value="PHAGE INTEGRASE-RELATED"/>
    <property type="match status" value="1"/>
</dbReference>
<evidence type="ECO:0000313" key="6">
    <source>
        <dbReference type="Proteomes" id="UP000008070"/>
    </source>
</evidence>
<dbReference type="Gene3D" id="1.10.443.10">
    <property type="entry name" value="Intergrase catalytic core"/>
    <property type="match status" value="1"/>
</dbReference>
<dbReference type="SUPFAM" id="SSF56349">
    <property type="entry name" value="DNA breaking-rejoining enzymes"/>
    <property type="match status" value="1"/>
</dbReference>
<dbReference type="InterPro" id="IPR050090">
    <property type="entry name" value="Tyrosine_recombinase_XerCD"/>
</dbReference>
<evidence type="ECO:0000256" key="2">
    <source>
        <dbReference type="ARBA" id="ARBA00023172"/>
    </source>
</evidence>
<dbReference type="GO" id="GO:0006310">
    <property type="term" value="P:DNA recombination"/>
    <property type="evidence" value="ECO:0007669"/>
    <property type="project" value="UniProtKB-KW"/>
</dbReference>
<dbReference type="GO" id="GO:0015074">
    <property type="term" value="P:DNA integration"/>
    <property type="evidence" value="ECO:0007669"/>
    <property type="project" value="UniProtKB-KW"/>
</dbReference>
<organism evidence="5 6">
    <name type="scientific">Methylorubrum extorquens (strain DSM 6343 / CIP 106787 / DM4)</name>
    <name type="common">Methylobacterium extorquens</name>
    <dbReference type="NCBI Taxonomy" id="661410"/>
    <lineage>
        <taxon>Bacteria</taxon>
        <taxon>Pseudomonadati</taxon>
        <taxon>Pseudomonadota</taxon>
        <taxon>Alphaproteobacteria</taxon>
        <taxon>Hyphomicrobiales</taxon>
        <taxon>Methylobacteriaceae</taxon>
        <taxon>Methylorubrum</taxon>
    </lineage>
</organism>
<dbReference type="AlphaFoldDB" id="C7CEN5"/>
<dbReference type="InterPro" id="IPR013762">
    <property type="entry name" value="Integrase-like_cat_sf"/>
</dbReference>
<evidence type="ECO:0000259" key="4">
    <source>
        <dbReference type="PROSITE" id="PS51898"/>
    </source>
</evidence>
<evidence type="ECO:0000256" key="1">
    <source>
        <dbReference type="ARBA" id="ARBA00022908"/>
    </source>
</evidence>
<dbReference type="InterPro" id="IPR002104">
    <property type="entry name" value="Integrase_catalytic"/>
</dbReference>
<feature type="region of interest" description="Disordered" evidence="3">
    <location>
        <begin position="1"/>
        <end position="21"/>
    </location>
</feature>
<feature type="compositionally biased region" description="Basic residues" evidence="3">
    <location>
        <begin position="1"/>
        <end position="10"/>
    </location>
</feature>
<protein>
    <submittedName>
        <fullName evidence="5">Phage integrase</fullName>
    </submittedName>
</protein>
<keyword evidence="2" id="KW-0233">DNA recombination</keyword>
<dbReference type="HOGENOM" id="CLU_027562_17_7_5"/>
<dbReference type="EMBL" id="FP103042">
    <property type="protein sequence ID" value="CAX25987.1"/>
    <property type="molecule type" value="Genomic_DNA"/>
</dbReference>
<proteinExistence type="predicted"/>
<dbReference type="Pfam" id="PF00589">
    <property type="entry name" value="Phage_integrase"/>
    <property type="match status" value="1"/>
</dbReference>
<dbReference type="PROSITE" id="PS51898">
    <property type="entry name" value="TYR_RECOMBINASE"/>
    <property type="match status" value="1"/>
</dbReference>
<keyword evidence="1" id="KW-0229">DNA integration</keyword>
<dbReference type="KEGG" id="mdi:METDI4357"/>
<name>C7CEN5_METED</name>
<sequence>MERAMRRAKGPRLWLKPGERNTRTGGIEKHASWCIKDDGGVRILTGCLEADRPGAEKALAEYIGAKYAPSKRKNQTAAEVLVTDVLALWGAKVVPGLATAEKTGQRLIQLGEWWEGKTLDDVNGQTVGEYVDWRTAQAWKSAKPKVTGVKARKVTPQGARRELEDMRAAINWHRGQGLTREVVEVPLPKRGKAREVHYERHEAARLLWQTYRARETMTLWRPHQVGQQVMTAKRPQRHIARFILVGLYTGTRAGAICTASFVPMEGRSWIDLETGTFHRLAIGKEATNKRQPPVKLPDRLLAHIRRWSKDKRKDGSPVEYVVEFRGKPVEQVNKGFGVALEAAGLKGSPHALRHTCATWLMQRGAKAWDAAHYLGMSEAMLWRVYGHWSPDFQAGIAGGKKRDRPAPELHDIFSVLYNRDADLRVARKHRAARITRLAAAA</sequence>
<dbReference type="InterPro" id="IPR011010">
    <property type="entry name" value="DNA_brk_join_enz"/>
</dbReference>
<gene>
    <name evidence="5" type="ORF">METD_I4357</name>
</gene>
<evidence type="ECO:0000313" key="5">
    <source>
        <dbReference type="EMBL" id="CAX25987.1"/>
    </source>
</evidence>
<reference evidence="6" key="1">
    <citation type="journal article" date="2009" name="PLoS ONE">
        <title>Methylobacterium genome sequences: a reference blueprint to investigate microbial metabolism of C1 compounds from natural and industrial sources.</title>
        <authorList>
            <person name="Vuilleumier S."/>
            <person name="Chistoserdova L."/>
            <person name="Lee M.-C."/>
            <person name="Bringel F."/>
            <person name="Lajus A."/>
            <person name="Zhou Y."/>
            <person name="Gourion B."/>
            <person name="Barbe V."/>
            <person name="Chang J."/>
            <person name="Cruveiller S."/>
            <person name="Dossat C."/>
            <person name="Gillett W."/>
            <person name="Gruffaz C."/>
            <person name="Haugen E."/>
            <person name="Hourcade E."/>
            <person name="Levy R."/>
            <person name="Mangenot S."/>
            <person name="Muller E."/>
            <person name="Nadalig T."/>
            <person name="Pagni M."/>
            <person name="Penny C."/>
            <person name="Peyraud R."/>
            <person name="Robinson D.G."/>
            <person name="Roche D."/>
            <person name="Rouy Z."/>
            <person name="Saenampechek C."/>
            <person name="Salvignol G."/>
            <person name="Vallenet D."/>
            <person name="Wu Z."/>
            <person name="Marx C.J."/>
            <person name="Vorholt J.A."/>
            <person name="Olson M.V."/>
            <person name="Kaul R."/>
            <person name="Weissenbach J."/>
            <person name="Medigue C."/>
            <person name="Lidstrom M.E."/>
        </authorList>
    </citation>
    <scope>NUCLEOTIDE SEQUENCE [LARGE SCALE GENOMIC DNA]</scope>
    <source>
        <strain evidence="6">DSM 6343 / CIP 106787 / DM4</strain>
    </source>
</reference>
<evidence type="ECO:0000256" key="3">
    <source>
        <dbReference type="SAM" id="MobiDB-lite"/>
    </source>
</evidence>
<dbReference type="GO" id="GO:0003677">
    <property type="term" value="F:DNA binding"/>
    <property type="evidence" value="ECO:0007669"/>
    <property type="project" value="InterPro"/>
</dbReference>
<accession>C7CEN5</accession>